<name>A0A8H6JUB2_9PEZI</name>
<dbReference type="EMBL" id="WIGN01000012">
    <property type="protein sequence ID" value="KAF6818940.1"/>
    <property type="molecule type" value="Genomic_DNA"/>
</dbReference>
<comment type="caution">
    <text evidence="2">The sequence shown here is derived from an EMBL/GenBank/DDBJ whole genome shotgun (WGS) entry which is preliminary data.</text>
</comment>
<accession>A0A8H6JUB2</accession>
<gene>
    <name evidence="2" type="ORF">CSOJ01_01597</name>
</gene>
<proteinExistence type="predicted"/>
<evidence type="ECO:0000313" key="2">
    <source>
        <dbReference type="EMBL" id="KAF6818940.1"/>
    </source>
</evidence>
<evidence type="ECO:0000313" key="3">
    <source>
        <dbReference type="Proteomes" id="UP000652219"/>
    </source>
</evidence>
<dbReference type="Proteomes" id="UP000652219">
    <property type="component" value="Unassembled WGS sequence"/>
</dbReference>
<reference evidence="2 3" key="1">
    <citation type="journal article" date="2020" name="Phytopathology">
        <title>Genome Sequence Resources of Colletotrichum truncatum, C. plurivorum, C. musicola, and C. sojae: Four Species Pathogenic to Soybean (Glycine max).</title>
        <authorList>
            <person name="Rogerio F."/>
            <person name="Boufleur T.R."/>
            <person name="Ciampi-Guillardi M."/>
            <person name="Sukno S.A."/>
            <person name="Thon M.R."/>
            <person name="Massola Junior N.S."/>
            <person name="Baroncelli R."/>
        </authorList>
    </citation>
    <scope>NUCLEOTIDE SEQUENCE [LARGE SCALE GENOMIC DNA]</scope>
    <source>
        <strain evidence="2 3">LFN0009</strain>
    </source>
</reference>
<sequence length="352" mass="38830">MAAAPQRQCEVNYLRQVNWTAILDRERPTCSAVTDDAWSRHTREEQTAFDPENDLCRQITVQYGCWALCGFAGCRPSVRTVELLRTPRGEDAARSDLSGRLPPSHLQGAAGEEKILYHPSGTGSMSVSARQGMLSRRWRGLHQLATPSTSHHTRLSSVLLGILSGEVSRGCPNRQRPLLNEYTRNTSNALESEKTLADDAGGYNPEIDPLTESDVRLLKILAARGDGESGRDSFDSRQGLSDIEQGVLSKRILTKLARLNLSHTVSSGFARFRRYFSIGPLNLVNGVCCDSQRGQQLPVRSWRPGAGLAGPREHYQSTKPRGGVDIALEHSRRASPLITVPYLPLQPTPRLV</sequence>
<organism evidence="2 3">
    <name type="scientific">Colletotrichum sojae</name>
    <dbReference type="NCBI Taxonomy" id="2175907"/>
    <lineage>
        <taxon>Eukaryota</taxon>
        <taxon>Fungi</taxon>
        <taxon>Dikarya</taxon>
        <taxon>Ascomycota</taxon>
        <taxon>Pezizomycotina</taxon>
        <taxon>Sordariomycetes</taxon>
        <taxon>Hypocreomycetidae</taxon>
        <taxon>Glomerellales</taxon>
        <taxon>Glomerellaceae</taxon>
        <taxon>Colletotrichum</taxon>
        <taxon>Colletotrichum orchidearum species complex</taxon>
    </lineage>
</organism>
<evidence type="ECO:0000256" key="1">
    <source>
        <dbReference type="SAM" id="MobiDB-lite"/>
    </source>
</evidence>
<protein>
    <submittedName>
        <fullName evidence="2">Uncharacterized protein</fullName>
    </submittedName>
</protein>
<feature type="region of interest" description="Disordered" evidence="1">
    <location>
        <begin position="88"/>
        <end position="109"/>
    </location>
</feature>
<dbReference type="AlphaFoldDB" id="A0A8H6JUB2"/>
<keyword evidence="3" id="KW-1185">Reference proteome</keyword>